<protein>
    <submittedName>
        <fullName evidence="5">Regulator of chromosome condensation 1/beta-lactamase-inhibitor protein II</fullName>
    </submittedName>
</protein>
<dbReference type="EMBL" id="JAEFCI010007043">
    <property type="protein sequence ID" value="KAG5459319.1"/>
    <property type="molecule type" value="Genomic_DNA"/>
</dbReference>
<keyword evidence="6" id="KW-1185">Reference proteome</keyword>
<dbReference type="PANTHER" id="PTHR22870:SF466">
    <property type="entry name" value="ANKYRIN REPEAT-CONTAINING PROTEIN"/>
    <property type="match status" value="1"/>
</dbReference>
<dbReference type="Gene3D" id="2.130.10.30">
    <property type="entry name" value="Regulator of chromosome condensation 1/beta-lactamase-inhibitor protein II"/>
    <property type="match status" value="1"/>
</dbReference>
<gene>
    <name evidence="5" type="ORF">BJ554DRAFT_289</name>
</gene>
<comment type="caution">
    <text evidence="5">The sequence shown here is derived from an EMBL/GenBank/DDBJ whole genome shotgun (WGS) entry which is preliminary data.</text>
</comment>
<dbReference type="OrthoDB" id="5370059at2759"/>
<keyword evidence="4" id="KW-0732">Signal</keyword>
<dbReference type="AlphaFoldDB" id="A0A8H7ZU88"/>
<dbReference type="Pfam" id="PF00415">
    <property type="entry name" value="RCC1"/>
    <property type="match status" value="2"/>
</dbReference>
<dbReference type="Proteomes" id="UP000673691">
    <property type="component" value="Unassembled WGS sequence"/>
</dbReference>
<evidence type="ECO:0000313" key="6">
    <source>
        <dbReference type="Proteomes" id="UP000673691"/>
    </source>
</evidence>
<dbReference type="InterPro" id="IPR000408">
    <property type="entry name" value="Reg_chr_condens"/>
</dbReference>
<dbReference type="InterPro" id="IPR051210">
    <property type="entry name" value="Ub_ligase/GEF_domain"/>
</dbReference>
<dbReference type="SUPFAM" id="SSF50985">
    <property type="entry name" value="RCC1/BLIP-II"/>
    <property type="match status" value="1"/>
</dbReference>
<feature type="repeat" description="RCC1" evidence="2">
    <location>
        <begin position="211"/>
        <end position="271"/>
    </location>
</feature>
<evidence type="ECO:0000256" key="1">
    <source>
        <dbReference type="ARBA" id="ARBA00022737"/>
    </source>
</evidence>
<dbReference type="InterPro" id="IPR009091">
    <property type="entry name" value="RCC1/BLIP-II"/>
</dbReference>
<evidence type="ECO:0000256" key="4">
    <source>
        <dbReference type="SAM" id="SignalP"/>
    </source>
</evidence>
<dbReference type="PROSITE" id="PS50012">
    <property type="entry name" value="RCC1_3"/>
    <property type="match status" value="2"/>
</dbReference>
<organism evidence="5 6">
    <name type="scientific">Olpidium bornovanus</name>
    <dbReference type="NCBI Taxonomy" id="278681"/>
    <lineage>
        <taxon>Eukaryota</taxon>
        <taxon>Fungi</taxon>
        <taxon>Fungi incertae sedis</taxon>
        <taxon>Olpidiomycota</taxon>
        <taxon>Olpidiomycotina</taxon>
        <taxon>Olpidiomycetes</taxon>
        <taxon>Olpidiales</taxon>
        <taxon>Olpidiaceae</taxon>
        <taxon>Olpidium</taxon>
    </lineage>
</organism>
<dbReference type="PROSITE" id="PS00626">
    <property type="entry name" value="RCC1_2"/>
    <property type="match status" value="2"/>
</dbReference>
<evidence type="ECO:0000256" key="3">
    <source>
        <dbReference type="SAM" id="MobiDB-lite"/>
    </source>
</evidence>
<feature type="signal peptide" evidence="4">
    <location>
        <begin position="1"/>
        <end position="19"/>
    </location>
</feature>
<reference evidence="5 6" key="1">
    <citation type="journal article" name="Sci. Rep.">
        <title>Genome-scale phylogenetic analyses confirm Olpidium as the closest living zoosporic fungus to the non-flagellated, terrestrial fungi.</title>
        <authorList>
            <person name="Chang Y."/>
            <person name="Rochon D."/>
            <person name="Sekimoto S."/>
            <person name="Wang Y."/>
            <person name="Chovatia M."/>
            <person name="Sandor L."/>
            <person name="Salamov A."/>
            <person name="Grigoriev I.V."/>
            <person name="Stajich J.E."/>
            <person name="Spatafora J.W."/>
        </authorList>
    </citation>
    <scope>NUCLEOTIDE SEQUENCE [LARGE SCALE GENOMIC DNA]</scope>
    <source>
        <strain evidence="5">S191</strain>
    </source>
</reference>
<sequence>MKALLLACGSNLFGQLSSACPPSPPRGFVARRPSSPSACERRGLDPAPDATWPALRPLPGDRDRALCASWDCAVFWSRDGKVAVRAGYDRAAGACACAAAVPLADPGTTPRRVAACEPFVCVSAAARVVVVDGRRKERAVLEFPGGAADAAVRSGDGRRDNGFGVTFVHLMLSLGHGSVDDVDEPTVVADLQGVRITQIACGERHSVALSGDVYTFGCNAMGQLGRSTASADAPAGGSSPGLVDEGLPDDKDAAVAAIACGSHHTAAVTADGRLWTCGWVYVARRYAPRLVITAEARVAAFGNRPETGQWARERRSVLFAAGAAGCFRLTS</sequence>
<dbReference type="PANTHER" id="PTHR22870">
    <property type="entry name" value="REGULATOR OF CHROMOSOME CONDENSATION"/>
    <property type="match status" value="1"/>
</dbReference>
<proteinExistence type="predicted"/>
<name>A0A8H7ZU88_9FUNG</name>
<dbReference type="PROSITE" id="PS51257">
    <property type="entry name" value="PROKAR_LIPOPROTEIN"/>
    <property type="match status" value="1"/>
</dbReference>
<feature type="region of interest" description="Disordered" evidence="3">
    <location>
        <begin position="31"/>
        <end position="56"/>
    </location>
</feature>
<evidence type="ECO:0000313" key="5">
    <source>
        <dbReference type="EMBL" id="KAG5459319.1"/>
    </source>
</evidence>
<evidence type="ECO:0000256" key="2">
    <source>
        <dbReference type="PROSITE-ProRule" id="PRU00235"/>
    </source>
</evidence>
<feature type="chain" id="PRO_5034707896" evidence="4">
    <location>
        <begin position="20"/>
        <end position="331"/>
    </location>
</feature>
<feature type="repeat" description="RCC1" evidence="2">
    <location>
        <begin position="169"/>
        <end position="212"/>
    </location>
</feature>
<accession>A0A8H7ZU88</accession>
<keyword evidence="1" id="KW-0677">Repeat</keyword>